<feature type="compositionally biased region" description="Basic and acidic residues" evidence="1">
    <location>
        <begin position="91"/>
        <end position="103"/>
    </location>
</feature>
<protein>
    <submittedName>
        <fullName evidence="2">Uncharacterized protein</fullName>
    </submittedName>
</protein>
<comment type="caution">
    <text evidence="2">The sequence shown here is derived from an EMBL/GenBank/DDBJ whole genome shotgun (WGS) entry which is preliminary data.</text>
</comment>
<proteinExistence type="predicted"/>
<sequence>MTFWQENYGFVKEVYDFRCSKYLEWMDNIEAIIGKVMANTQYTAKEFKIIKDTFTVKGRLKTKEEKEEVKRNEQAKKEDKRDEENVEVEEENMKEKEKIQKTK</sequence>
<organism evidence="2 3">
    <name type="scientific">Chionoecetes opilio</name>
    <name type="common">Atlantic snow crab</name>
    <name type="synonym">Cancer opilio</name>
    <dbReference type="NCBI Taxonomy" id="41210"/>
    <lineage>
        <taxon>Eukaryota</taxon>
        <taxon>Metazoa</taxon>
        <taxon>Ecdysozoa</taxon>
        <taxon>Arthropoda</taxon>
        <taxon>Crustacea</taxon>
        <taxon>Multicrustacea</taxon>
        <taxon>Malacostraca</taxon>
        <taxon>Eumalacostraca</taxon>
        <taxon>Eucarida</taxon>
        <taxon>Decapoda</taxon>
        <taxon>Pleocyemata</taxon>
        <taxon>Brachyura</taxon>
        <taxon>Eubrachyura</taxon>
        <taxon>Majoidea</taxon>
        <taxon>Majidae</taxon>
        <taxon>Chionoecetes</taxon>
    </lineage>
</organism>
<dbReference type="OrthoDB" id="6362196at2759"/>
<dbReference type="EMBL" id="JACEEZ010002655">
    <property type="protein sequence ID" value="KAG0728077.1"/>
    <property type="molecule type" value="Genomic_DNA"/>
</dbReference>
<evidence type="ECO:0000313" key="3">
    <source>
        <dbReference type="Proteomes" id="UP000770661"/>
    </source>
</evidence>
<evidence type="ECO:0000313" key="2">
    <source>
        <dbReference type="EMBL" id="KAG0728077.1"/>
    </source>
</evidence>
<feature type="compositionally biased region" description="Basic and acidic residues" evidence="1">
    <location>
        <begin position="65"/>
        <end position="83"/>
    </location>
</feature>
<name>A0A8J4YJ79_CHIOP</name>
<reference evidence="2" key="1">
    <citation type="submission" date="2020-07" db="EMBL/GenBank/DDBJ databases">
        <title>The High-quality genome of the commercially important snow crab, Chionoecetes opilio.</title>
        <authorList>
            <person name="Jeong J.-H."/>
            <person name="Ryu S."/>
        </authorList>
    </citation>
    <scope>NUCLEOTIDE SEQUENCE</scope>
    <source>
        <strain evidence="2">MADBK_172401_WGS</strain>
        <tissue evidence="2">Digestive gland</tissue>
    </source>
</reference>
<accession>A0A8J4YJ79</accession>
<evidence type="ECO:0000256" key="1">
    <source>
        <dbReference type="SAM" id="MobiDB-lite"/>
    </source>
</evidence>
<feature type="region of interest" description="Disordered" evidence="1">
    <location>
        <begin position="65"/>
        <end position="103"/>
    </location>
</feature>
<dbReference type="AlphaFoldDB" id="A0A8J4YJ79"/>
<dbReference type="Proteomes" id="UP000770661">
    <property type="component" value="Unassembled WGS sequence"/>
</dbReference>
<gene>
    <name evidence="2" type="ORF">GWK47_033238</name>
</gene>
<keyword evidence="3" id="KW-1185">Reference proteome</keyword>